<accession>A0A1Y1SJJ0</accession>
<keyword evidence="3" id="KW-1185">Reference proteome</keyword>
<dbReference type="RefSeq" id="WP_083560549.1">
    <property type="nucleotide sequence ID" value="NZ_AQQV01000001.1"/>
</dbReference>
<dbReference type="OrthoDB" id="7060019at2"/>
<evidence type="ECO:0000313" key="2">
    <source>
        <dbReference type="EMBL" id="ORE89441.1"/>
    </source>
</evidence>
<proteinExistence type="predicted"/>
<evidence type="ECO:0000313" key="3">
    <source>
        <dbReference type="Proteomes" id="UP000192342"/>
    </source>
</evidence>
<keyword evidence="1" id="KW-1133">Transmembrane helix</keyword>
<feature type="transmembrane region" description="Helical" evidence="1">
    <location>
        <begin position="109"/>
        <end position="131"/>
    </location>
</feature>
<protein>
    <submittedName>
        <fullName evidence="2">Uncharacterized protein</fullName>
    </submittedName>
</protein>
<dbReference type="STRING" id="1317117.ATO7_06160"/>
<dbReference type="EMBL" id="AQQV01000001">
    <property type="protein sequence ID" value="ORE89441.1"/>
    <property type="molecule type" value="Genomic_DNA"/>
</dbReference>
<feature type="transmembrane region" description="Helical" evidence="1">
    <location>
        <begin position="143"/>
        <end position="163"/>
    </location>
</feature>
<organism evidence="2 3">
    <name type="scientific">Oceanococcus atlanticus</name>
    <dbReference type="NCBI Taxonomy" id="1317117"/>
    <lineage>
        <taxon>Bacteria</taxon>
        <taxon>Pseudomonadati</taxon>
        <taxon>Pseudomonadota</taxon>
        <taxon>Gammaproteobacteria</taxon>
        <taxon>Chromatiales</taxon>
        <taxon>Oceanococcaceae</taxon>
        <taxon>Oceanococcus</taxon>
    </lineage>
</organism>
<sequence length="250" mass="27188">MDIEFLIISTNDYVVCLDTALDVDWKTSDEYDKRGHDDPQQFNRILNAVTLLETKPQHHLSSEMKQSFRRLLGEAVARALGGDYGNACTAVDQAKQFLTDRSREKSREWYLIASGTSAAIFALCGIAIWLLREKATPLLGQSALLFLICSVSGALGAFASIALRLGKMEVEAQSGRFLHQIEAFARVVSGAIGGFFGAVMVKLGLVLPLLDSGESMSLTMLLVGFVAGASERLIPTLISNVEESQVSLNE</sequence>
<name>A0A1Y1SJJ0_9GAMM</name>
<keyword evidence="1" id="KW-0472">Membrane</keyword>
<feature type="transmembrane region" description="Helical" evidence="1">
    <location>
        <begin position="184"/>
        <end position="210"/>
    </location>
</feature>
<evidence type="ECO:0000256" key="1">
    <source>
        <dbReference type="SAM" id="Phobius"/>
    </source>
</evidence>
<keyword evidence="1" id="KW-0812">Transmembrane</keyword>
<dbReference type="Proteomes" id="UP000192342">
    <property type="component" value="Unassembled WGS sequence"/>
</dbReference>
<reference evidence="2 3" key="1">
    <citation type="submission" date="2013-04" db="EMBL/GenBank/DDBJ databases">
        <title>Oceanococcus atlanticus 22II-S10r2 Genome Sequencing.</title>
        <authorList>
            <person name="Lai Q."/>
            <person name="Li G."/>
            <person name="Shao Z."/>
        </authorList>
    </citation>
    <scope>NUCLEOTIDE SEQUENCE [LARGE SCALE GENOMIC DNA]</scope>
    <source>
        <strain evidence="2 3">22II-S10r2</strain>
    </source>
</reference>
<dbReference type="AlphaFoldDB" id="A0A1Y1SJJ0"/>
<comment type="caution">
    <text evidence="2">The sequence shown here is derived from an EMBL/GenBank/DDBJ whole genome shotgun (WGS) entry which is preliminary data.</text>
</comment>
<gene>
    <name evidence="2" type="ORF">ATO7_06160</name>
</gene>